<dbReference type="GO" id="GO:0016787">
    <property type="term" value="F:hydrolase activity"/>
    <property type="evidence" value="ECO:0007669"/>
    <property type="project" value="UniProtKB-KW"/>
</dbReference>
<dbReference type="PANTHER" id="PTHR43798:SF31">
    <property type="entry name" value="AB HYDROLASE SUPERFAMILY PROTEIN YCLE"/>
    <property type="match status" value="1"/>
</dbReference>
<feature type="signal peptide" evidence="2">
    <location>
        <begin position="1"/>
        <end position="24"/>
    </location>
</feature>
<dbReference type="GO" id="GO:0016020">
    <property type="term" value="C:membrane"/>
    <property type="evidence" value="ECO:0007669"/>
    <property type="project" value="TreeGrafter"/>
</dbReference>
<organism evidence="4 5">
    <name type="scientific">Diplodia seriata</name>
    <dbReference type="NCBI Taxonomy" id="420778"/>
    <lineage>
        <taxon>Eukaryota</taxon>
        <taxon>Fungi</taxon>
        <taxon>Dikarya</taxon>
        <taxon>Ascomycota</taxon>
        <taxon>Pezizomycotina</taxon>
        <taxon>Dothideomycetes</taxon>
        <taxon>Dothideomycetes incertae sedis</taxon>
        <taxon>Botryosphaeriales</taxon>
        <taxon>Botryosphaeriaceae</taxon>
        <taxon>Diplodia</taxon>
    </lineage>
</organism>
<dbReference type="Pfam" id="PF12697">
    <property type="entry name" value="Abhydrolase_6"/>
    <property type="match status" value="1"/>
</dbReference>
<reference evidence="4 5" key="1">
    <citation type="submission" date="2017-01" db="EMBL/GenBank/DDBJ databases">
        <title>Draft genome sequence of Diplodia seriata F98.1, a fungal species involved in grapevine trunk diseases.</title>
        <authorList>
            <person name="Robert-Siegwald G."/>
            <person name="Vallet J."/>
            <person name="Abou-Mansour E."/>
            <person name="Xu J."/>
            <person name="Rey P."/>
            <person name="Bertsch C."/>
            <person name="Rego C."/>
            <person name="Larignon P."/>
            <person name="Fontaine F."/>
            <person name="Lebrun M.-H."/>
        </authorList>
    </citation>
    <scope>NUCLEOTIDE SEQUENCE [LARGE SCALE GENOMIC DNA]</scope>
    <source>
        <strain evidence="4 5">F98.1</strain>
    </source>
</reference>
<proteinExistence type="predicted"/>
<dbReference type="EMBL" id="MSZU01000087">
    <property type="protein sequence ID" value="OMP84727.1"/>
    <property type="molecule type" value="Genomic_DNA"/>
</dbReference>
<keyword evidence="2" id="KW-0732">Signal</keyword>
<feature type="chain" id="PRO_5012187799" description="AB hydrolase-1 domain-containing protein" evidence="2">
    <location>
        <begin position="25"/>
        <end position="398"/>
    </location>
</feature>
<dbReference type="AlphaFoldDB" id="A0A1S8BB21"/>
<dbReference type="STRING" id="420778.A0A1S8BB21"/>
<protein>
    <recommendedName>
        <fullName evidence="3">AB hydrolase-1 domain-containing protein</fullName>
    </recommendedName>
</protein>
<keyword evidence="1" id="KW-0378">Hydrolase</keyword>
<evidence type="ECO:0000259" key="3">
    <source>
        <dbReference type="Pfam" id="PF12697"/>
    </source>
</evidence>
<dbReference type="SUPFAM" id="SSF53474">
    <property type="entry name" value="alpha/beta-Hydrolases"/>
    <property type="match status" value="1"/>
</dbReference>
<dbReference type="InterPro" id="IPR029058">
    <property type="entry name" value="AB_hydrolase_fold"/>
</dbReference>
<evidence type="ECO:0000313" key="5">
    <source>
        <dbReference type="Proteomes" id="UP000190776"/>
    </source>
</evidence>
<evidence type="ECO:0000256" key="1">
    <source>
        <dbReference type="ARBA" id="ARBA00022801"/>
    </source>
</evidence>
<evidence type="ECO:0000313" key="4">
    <source>
        <dbReference type="EMBL" id="OMP84727.1"/>
    </source>
</evidence>
<sequence>MPSLTTTVRSAFLLAATAGLGVNGAPTIISKRGPTCSEVSLSVTITAENHAVPQYLVDGLSGASLTAGGVEGLLNGVGNELQLAVVNGTYNIAGLFCEPEAQVAGRSDSVQLLVHGIGNDRHYWTGGVDEVERYSWIAHASQQGYPVLAIDRLGAGASDRPDPVAVVQKPVHVEIVHQVAQALRAGSVAGIDRAFARVAYVGHSFGSLIGNTLAARYPDDVDAVLLTGYTSEIKQAIPGFLVTSGGAPAALVDPARFAALLPKPGYQLMSFESGVRGLVFTNTPSEWDAAVVKSEYRNRQTFTLGEAVSTVFVNDVADDYTKPVLVLTGHKDQFFCALALPLLGEGDCTGYGEKTARLFPNADYRFQEIANTGHALNFHYSSNETFAAAHDFLESAGF</sequence>
<dbReference type="OrthoDB" id="190201at2759"/>
<dbReference type="InterPro" id="IPR000073">
    <property type="entry name" value="AB_hydrolase_1"/>
</dbReference>
<comment type="caution">
    <text evidence="4">The sequence shown here is derived from an EMBL/GenBank/DDBJ whole genome shotgun (WGS) entry which is preliminary data.</text>
</comment>
<evidence type="ECO:0000256" key="2">
    <source>
        <dbReference type="SAM" id="SignalP"/>
    </source>
</evidence>
<gene>
    <name evidence="4" type="ORF">BK809_0001830</name>
</gene>
<dbReference type="Gene3D" id="3.40.50.1820">
    <property type="entry name" value="alpha/beta hydrolase"/>
    <property type="match status" value="1"/>
</dbReference>
<accession>A0A1S8BB21</accession>
<dbReference type="Proteomes" id="UP000190776">
    <property type="component" value="Unassembled WGS sequence"/>
</dbReference>
<feature type="domain" description="AB hydrolase-1" evidence="3">
    <location>
        <begin position="112"/>
        <end position="389"/>
    </location>
</feature>
<name>A0A1S8BB21_9PEZI</name>
<dbReference type="PANTHER" id="PTHR43798">
    <property type="entry name" value="MONOACYLGLYCEROL LIPASE"/>
    <property type="match status" value="1"/>
</dbReference>
<dbReference type="InterPro" id="IPR050266">
    <property type="entry name" value="AB_hydrolase_sf"/>
</dbReference>